<keyword evidence="2" id="KW-0732">Signal</keyword>
<proteinExistence type="predicted"/>
<evidence type="ECO:0000313" key="3">
    <source>
        <dbReference type="EMBL" id="NMM42526.1"/>
    </source>
</evidence>
<keyword evidence="4" id="KW-1185">Reference proteome</keyword>
<evidence type="ECO:0000256" key="2">
    <source>
        <dbReference type="SAM" id="SignalP"/>
    </source>
</evidence>
<feature type="signal peptide" evidence="2">
    <location>
        <begin position="1"/>
        <end position="20"/>
    </location>
</feature>
<name>A0A7Y0DXB6_9GAMM</name>
<sequence length="158" mass="17133">MRLFIIALLLPLCLSACSDAATPNNNQLSPTPATLAKNNQATKLNPQTEVPATRDNIKKVHQQLQTQIADLNCDNSSQCKVLPVGSRACGGPSSYIVYSNKTANEQAVEKLTQQITRLESQFNAQNKMISICQHLTAPAAQCIENKCVKLESSATSVY</sequence>
<dbReference type="Proteomes" id="UP000570493">
    <property type="component" value="Unassembled WGS sequence"/>
</dbReference>
<feature type="chain" id="PRO_5031301703" description="Secreted protein" evidence="2">
    <location>
        <begin position="21"/>
        <end position="158"/>
    </location>
</feature>
<keyword evidence="1" id="KW-0175">Coiled coil</keyword>
<feature type="coiled-coil region" evidence="1">
    <location>
        <begin position="101"/>
        <end position="128"/>
    </location>
</feature>
<comment type="caution">
    <text evidence="3">The sequence shown here is derived from an EMBL/GenBank/DDBJ whole genome shotgun (WGS) entry which is preliminary data.</text>
</comment>
<reference evidence="3" key="1">
    <citation type="submission" date="2020-04" db="EMBL/GenBank/DDBJ databases">
        <title>Genome Sequencing for Pseudoaltermonas arctica.</title>
        <authorList>
            <person name="Elkins N.S."/>
        </authorList>
    </citation>
    <scope>NUCLEOTIDE SEQUENCE [LARGE SCALE GENOMIC DNA]</scope>
    <source>
        <strain evidence="3">NEC-BIFX-2020_0012</strain>
    </source>
</reference>
<dbReference type="RefSeq" id="WP_169021429.1">
    <property type="nucleotide sequence ID" value="NZ_JABBMT010000042.1"/>
</dbReference>
<evidence type="ECO:0000256" key="1">
    <source>
        <dbReference type="SAM" id="Coils"/>
    </source>
</evidence>
<evidence type="ECO:0008006" key="5">
    <source>
        <dbReference type="Google" id="ProtNLM"/>
    </source>
</evidence>
<accession>A0A7Y0DXB6</accession>
<protein>
    <recommendedName>
        <fullName evidence="5">Secreted protein</fullName>
    </recommendedName>
</protein>
<gene>
    <name evidence="3" type="ORF">HHO47_17365</name>
</gene>
<evidence type="ECO:0000313" key="4">
    <source>
        <dbReference type="Proteomes" id="UP000570493"/>
    </source>
</evidence>
<organism evidence="3 4">
    <name type="scientific">Pseudoalteromonas arctica</name>
    <dbReference type="NCBI Taxonomy" id="394751"/>
    <lineage>
        <taxon>Bacteria</taxon>
        <taxon>Pseudomonadati</taxon>
        <taxon>Pseudomonadota</taxon>
        <taxon>Gammaproteobacteria</taxon>
        <taxon>Alteromonadales</taxon>
        <taxon>Pseudoalteromonadaceae</taxon>
        <taxon>Pseudoalteromonas</taxon>
    </lineage>
</organism>
<dbReference type="AlphaFoldDB" id="A0A7Y0DXB6"/>
<dbReference type="EMBL" id="JABBMT010000042">
    <property type="protein sequence ID" value="NMM42526.1"/>
    <property type="molecule type" value="Genomic_DNA"/>
</dbReference>